<dbReference type="OrthoDB" id="6493944at2759"/>
<evidence type="ECO:0000256" key="8">
    <source>
        <dbReference type="ARBA" id="ARBA00023136"/>
    </source>
</evidence>
<feature type="transmembrane region" description="Helical" evidence="16">
    <location>
        <begin position="756"/>
        <end position="775"/>
    </location>
</feature>
<feature type="compositionally biased region" description="Acidic residues" evidence="15">
    <location>
        <begin position="508"/>
        <end position="517"/>
    </location>
</feature>
<proteinExistence type="inferred from homology"/>
<evidence type="ECO:0000256" key="6">
    <source>
        <dbReference type="ARBA" id="ARBA00022692"/>
    </source>
</evidence>
<evidence type="ECO:0000256" key="1">
    <source>
        <dbReference type="ARBA" id="ARBA00001936"/>
    </source>
</evidence>
<dbReference type="GO" id="GO:0006799">
    <property type="term" value="P:polyphosphate biosynthetic process"/>
    <property type="evidence" value="ECO:0007669"/>
    <property type="project" value="UniProtKB-ARBA"/>
</dbReference>
<feature type="transmembrane region" description="Helical" evidence="16">
    <location>
        <begin position="713"/>
        <end position="735"/>
    </location>
</feature>
<dbReference type="PROSITE" id="PS51382">
    <property type="entry name" value="SPX"/>
    <property type="match status" value="1"/>
</dbReference>
<dbReference type="GO" id="GO:0042144">
    <property type="term" value="P:vacuole fusion, non-autophagic"/>
    <property type="evidence" value="ECO:0007669"/>
    <property type="project" value="TreeGrafter"/>
</dbReference>
<dbReference type="GO" id="GO:0016237">
    <property type="term" value="P:microautophagy"/>
    <property type="evidence" value="ECO:0007669"/>
    <property type="project" value="TreeGrafter"/>
</dbReference>
<dbReference type="GO" id="GO:0007034">
    <property type="term" value="P:vacuolar transport"/>
    <property type="evidence" value="ECO:0007669"/>
    <property type="project" value="TreeGrafter"/>
</dbReference>
<dbReference type="GeneID" id="54282002"/>
<feature type="domain" description="SPX" evidence="17">
    <location>
        <begin position="1"/>
        <end position="145"/>
    </location>
</feature>
<evidence type="ECO:0000256" key="9">
    <source>
        <dbReference type="ARBA" id="ARBA00050204"/>
    </source>
</evidence>
<name>A0A6A5XH10_9PLEO</name>
<dbReference type="Pfam" id="PF02656">
    <property type="entry name" value="DUF202"/>
    <property type="match status" value="1"/>
</dbReference>
<evidence type="ECO:0000256" key="12">
    <source>
        <dbReference type="ARBA" id="ARBA00075894"/>
    </source>
</evidence>
<dbReference type="AlphaFoldDB" id="A0A6A5XH10"/>
<gene>
    <name evidence="18" type="ORF">BU24DRAFT_375811</name>
</gene>
<dbReference type="CDD" id="cd14480">
    <property type="entry name" value="SPX_VTC2_like"/>
    <property type="match status" value="1"/>
</dbReference>
<dbReference type="InterPro" id="IPR042267">
    <property type="entry name" value="VTC_sf"/>
</dbReference>
<dbReference type="Pfam" id="PF09359">
    <property type="entry name" value="VTC"/>
    <property type="match status" value="1"/>
</dbReference>
<comment type="similarity">
    <text evidence="10">Belongs to the VTC4 family.</text>
</comment>
<dbReference type="RefSeq" id="XP_033380562.1">
    <property type="nucleotide sequence ID" value="XM_033524605.1"/>
</dbReference>
<dbReference type="CDD" id="cd07751">
    <property type="entry name" value="PolyPPase_VTC4_like"/>
    <property type="match status" value="1"/>
</dbReference>
<dbReference type="Proteomes" id="UP000799778">
    <property type="component" value="Unassembled WGS sequence"/>
</dbReference>
<evidence type="ECO:0000256" key="5">
    <source>
        <dbReference type="ARBA" id="ARBA00022679"/>
    </source>
</evidence>
<dbReference type="InterPro" id="IPR004331">
    <property type="entry name" value="SPX_dom"/>
</dbReference>
<comment type="subcellular location">
    <subcellularLocation>
        <location evidence="2">Vacuole membrane</location>
        <topology evidence="2">Multi-pass membrane protein</topology>
    </subcellularLocation>
</comment>
<dbReference type="InterPro" id="IPR051572">
    <property type="entry name" value="VTC_Complex_Subunit"/>
</dbReference>
<keyword evidence="5" id="KW-0808">Transferase</keyword>
<comment type="cofactor">
    <cofactor evidence="1">
        <name>Mn(2+)</name>
        <dbReference type="ChEBI" id="CHEBI:29035"/>
    </cofactor>
</comment>
<keyword evidence="8 16" id="KW-0472">Membrane</keyword>
<evidence type="ECO:0000256" key="11">
    <source>
        <dbReference type="ARBA" id="ARBA00067464"/>
    </source>
</evidence>
<evidence type="ECO:0000256" key="2">
    <source>
        <dbReference type="ARBA" id="ARBA00004128"/>
    </source>
</evidence>
<keyword evidence="7 16" id="KW-1133">Transmembrane helix</keyword>
<dbReference type="GO" id="GO:0008976">
    <property type="term" value="F:polyphosphate kinase activity"/>
    <property type="evidence" value="ECO:0007669"/>
    <property type="project" value="UniProtKB-EC"/>
</dbReference>
<dbReference type="EMBL" id="ML978073">
    <property type="protein sequence ID" value="KAF2012223.1"/>
    <property type="molecule type" value="Genomic_DNA"/>
</dbReference>
<comment type="catalytic activity">
    <reaction evidence="9">
        <text>[phosphate](n) + ATP = [phosphate](n+1) + ADP</text>
        <dbReference type="Rhea" id="RHEA:19573"/>
        <dbReference type="Rhea" id="RHEA-COMP:9859"/>
        <dbReference type="Rhea" id="RHEA-COMP:14280"/>
        <dbReference type="ChEBI" id="CHEBI:16838"/>
        <dbReference type="ChEBI" id="CHEBI:30616"/>
        <dbReference type="ChEBI" id="CHEBI:456216"/>
        <dbReference type="EC" id="2.7.4.1"/>
    </reaction>
    <physiologicalReaction direction="left-to-right" evidence="9">
        <dbReference type="Rhea" id="RHEA:19574"/>
    </physiologicalReaction>
</comment>
<evidence type="ECO:0000259" key="17">
    <source>
        <dbReference type="PROSITE" id="PS51382"/>
    </source>
</evidence>
<dbReference type="EC" id="2.7.4.1" evidence="3"/>
<evidence type="ECO:0000256" key="13">
    <source>
        <dbReference type="ARBA" id="ARBA00080494"/>
    </source>
</evidence>
<sequence>MRFGQQLKSSLVRDWMFYYIDYEGLKDALHLHRTWDEKAEQEFVSKLEKELDKVYGFTQVKSEEIIRRIAASENEVNDVVAQVDQPGPNGPTDEDFELLEEDLSDIIADVHDLAKFTQLNYTGFQKIIKKHDKTTRWVLKPVFATRLKQKPFYKDNYDSFIVKLSKLYDDVRTRGNPVKGDSAAGGKQQNFVRQTTKYWVHPDNITELKLIVLKHLPVLVFNASKEFQVDDSAITSIYFDNTDTWELYQGRLKKTEGAEAIRLRWYGGMSNENIYVERKTHREDWTGEESVKARFKLKEKHVNAYLRGEYTPEQIFEKERRDNKRPEKDIASDEQLAREIQYRVLTRSLVPVTRSFYHRTAFQLPGDARVRISLDTELTMTREDNLDGRQRAGDNWRRMDIGIDWPFSQLPPEDIERFPYAVLEVKLQTQAGQEPPQWIRELTASHLVEAVPKFSKYIHGTATLNPKRINLLPYWAPQMKVDIRKPVSHKFGIERPGASNDISTSGNMDDDSDDDDASYGLPQAQGNEDDDRIRRLREARDVMEQQDINQRRNYGAISGGEGPNALDVEERIAAQPVATDDYPIYDSDSEDEEDELEEARRAGGWQYRQTLIKHKAKEVGNTLAEWGWAIIPRPRPTDVGGGGFHLGVPSWKQPGEIKRFKAPKGKRIHVPVRVEPKVQLATERTFLSWLEFSILLGSIAATLLNFGDGLALAAAWAFTIIACCALFYSASLYLWRVRMIRKRRAVTYHDKWGPTLLCIGLLAAVATSFGVRLGGGGWQGGLKG</sequence>
<dbReference type="GO" id="GO:0033254">
    <property type="term" value="C:vacuolar transporter chaperone complex"/>
    <property type="evidence" value="ECO:0007669"/>
    <property type="project" value="TreeGrafter"/>
</dbReference>
<organism evidence="18 19">
    <name type="scientific">Aaosphaeria arxii CBS 175.79</name>
    <dbReference type="NCBI Taxonomy" id="1450172"/>
    <lineage>
        <taxon>Eukaryota</taxon>
        <taxon>Fungi</taxon>
        <taxon>Dikarya</taxon>
        <taxon>Ascomycota</taxon>
        <taxon>Pezizomycotina</taxon>
        <taxon>Dothideomycetes</taxon>
        <taxon>Pleosporomycetidae</taxon>
        <taxon>Pleosporales</taxon>
        <taxon>Pleosporales incertae sedis</taxon>
        <taxon>Aaosphaeria</taxon>
    </lineage>
</organism>
<dbReference type="InterPro" id="IPR018966">
    <property type="entry name" value="VTC_domain"/>
</dbReference>
<protein>
    <recommendedName>
        <fullName evidence="11">Vacuolar transporter chaperone complex subunit 4</fullName>
        <ecNumber evidence="3">2.7.4.1</ecNumber>
    </recommendedName>
    <alternativeName>
        <fullName evidence="13">Polyphosphate kinase</fullName>
    </alternativeName>
    <alternativeName>
        <fullName evidence="12">SPX-dependent polyphosphate polymerase VTC subunit 4</fullName>
    </alternativeName>
    <alternativeName>
        <fullName evidence="14">Vacuolar membrane polyphosphate polymerase catalytic subunit</fullName>
    </alternativeName>
</protein>
<evidence type="ECO:0000256" key="3">
    <source>
        <dbReference type="ARBA" id="ARBA00012960"/>
    </source>
</evidence>
<accession>A0A6A5XH10</accession>
<evidence type="ECO:0000256" key="10">
    <source>
        <dbReference type="ARBA" id="ARBA00061390"/>
    </source>
</evidence>
<feature type="region of interest" description="Disordered" evidence="15">
    <location>
        <begin position="491"/>
        <end position="532"/>
    </location>
</feature>
<evidence type="ECO:0000256" key="15">
    <source>
        <dbReference type="SAM" id="MobiDB-lite"/>
    </source>
</evidence>
<keyword evidence="4" id="KW-0926">Vacuole</keyword>
<dbReference type="GO" id="GO:0000329">
    <property type="term" value="C:fungal-type vacuole membrane"/>
    <property type="evidence" value="ECO:0007669"/>
    <property type="project" value="TreeGrafter"/>
</dbReference>
<reference evidence="18" key="1">
    <citation type="journal article" date="2020" name="Stud. Mycol.">
        <title>101 Dothideomycetes genomes: a test case for predicting lifestyles and emergence of pathogens.</title>
        <authorList>
            <person name="Haridas S."/>
            <person name="Albert R."/>
            <person name="Binder M."/>
            <person name="Bloem J."/>
            <person name="Labutti K."/>
            <person name="Salamov A."/>
            <person name="Andreopoulos B."/>
            <person name="Baker S."/>
            <person name="Barry K."/>
            <person name="Bills G."/>
            <person name="Bluhm B."/>
            <person name="Cannon C."/>
            <person name="Castanera R."/>
            <person name="Culley D."/>
            <person name="Daum C."/>
            <person name="Ezra D."/>
            <person name="Gonzalez J."/>
            <person name="Henrissat B."/>
            <person name="Kuo A."/>
            <person name="Liang C."/>
            <person name="Lipzen A."/>
            <person name="Lutzoni F."/>
            <person name="Magnuson J."/>
            <person name="Mondo S."/>
            <person name="Nolan M."/>
            <person name="Ohm R."/>
            <person name="Pangilinan J."/>
            <person name="Park H.-J."/>
            <person name="Ramirez L."/>
            <person name="Alfaro M."/>
            <person name="Sun H."/>
            <person name="Tritt A."/>
            <person name="Yoshinaga Y."/>
            <person name="Zwiers L.-H."/>
            <person name="Turgeon B."/>
            <person name="Goodwin S."/>
            <person name="Spatafora J."/>
            <person name="Crous P."/>
            <person name="Grigoriev I."/>
        </authorList>
    </citation>
    <scope>NUCLEOTIDE SEQUENCE</scope>
    <source>
        <strain evidence="18">CBS 175.79</strain>
    </source>
</reference>
<dbReference type="PANTHER" id="PTHR46140">
    <property type="entry name" value="VACUOLAR TRANSPORTER CHAPERONE 1-RELATED"/>
    <property type="match status" value="1"/>
</dbReference>
<evidence type="ECO:0000313" key="19">
    <source>
        <dbReference type="Proteomes" id="UP000799778"/>
    </source>
</evidence>
<evidence type="ECO:0000313" key="18">
    <source>
        <dbReference type="EMBL" id="KAF2012223.1"/>
    </source>
</evidence>
<dbReference type="PANTHER" id="PTHR46140:SF1">
    <property type="entry name" value="VACUOLAR TRANSPORTER CHAPERONE COMPLEX SUBUNIT 4-RELATED"/>
    <property type="match status" value="1"/>
</dbReference>
<dbReference type="FunFam" id="3.20.100.30:FF:000001">
    <property type="entry name" value="Vacuolar transporter chaperone 4"/>
    <property type="match status" value="1"/>
</dbReference>
<evidence type="ECO:0000256" key="14">
    <source>
        <dbReference type="ARBA" id="ARBA00081313"/>
    </source>
</evidence>
<keyword evidence="19" id="KW-1185">Reference proteome</keyword>
<evidence type="ECO:0000256" key="16">
    <source>
        <dbReference type="SAM" id="Phobius"/>
    </source>
</evidence>
<evidence type="ECO:0000256" key="4">
    <source>
        <dbReference type="ARBA" id="ARBA00022554"/>
    </source>
</evidence>
<dbReference type="InterPro" id="IPR003807">
    <property type="entry name" value="DUF202"/>
</dbReference>
<keyword evidence="6 16" id="KW-0812">Transmembrane</keyword>
<dbReference type="Gene3D" id="3.20.100.30">
    <property type="entry name" value="VTC, catalytic tunnel domain"/>
    <property type="match status" value="1"/>
</dbReference>
<evidence type="ECO:0000256" key="7">
    <source>
        <dbReference type="ARBA" id="ARBA00022989"/>
    </source>
</evidence>